<keyword evidence="3" id="KW-1185">Reference proteome</keyword>
<evidence type="ECO:0000313" key="3">
    <source>
        <dbReference type="Proteomes" id="UP001163293"/>
    </source>
</evidence>
<proteinExistence type="predicted"/>
<dbReference type="Proteomes" id="UP001163293">
    <property type="component" value="Chromosome"/>
</dbReference>
<evidence type="ECO:0000256" key="1">
    <source>
        <dbReference type="SAM" id="MobiDB-lite"/>
    </source>
</evidence>
<sequence length="120" mass="13833">MPWWFWILLWIALIALSLLLHLTLGYRLFRKFMATVRELGEAGRRFGTLPKTTESNTLVSAAEATGERPAPGSAVFASPEQMRHDYVTAKAARREIRRLKRVQRKADRGQPQSLHDIEFR</sequence>
<feature type="region of interest" description="Disordered" evidence="1">
    <location>
        <begin position="101"/>
        <end position="120"/>
    </location>
</feature>
<dbReference type="EMBL" id="CP101185">
    <property type="protein sequence ID" value="UYV95624.1"/>
    <property type="molecule type" value="Genomic_DNA"/>
</dbReference>
<accession>A0AAX3ECZ6</accession>
<organism evidence="2 3">
    <name type="scientific">Paenarthrobacter ureafaciens</name>
    <dbReference type="NCBI Taxonomy" id="37931"/>
    <lineage>
        <taxon>Bacteria</taxon>
        <taxon>Bacillati</taxon>
        <taxon>Actinomycetota</taxon>
        <taxon>Actinomycetes</taxon>
        <taxon>Micrococcales</taxon>
        <taxon>Micrococcaceae</taxon>
        <taxon>Paenarthrobacter</taxon>
    </lineage>
</organism>
<gene>
    <name evidence="2" type="ORF">NL394_10925</name>
</gene>
<dbReference type="AlphaFoldDB" id="A0AAX3ECZ6"/>
<name>A0AAX3ECZ6_PAEUR</name>
<reference evidence="2" key="1">
    <citation type="submission" date="2022-07" db="EMBL/GenBank/DDBJ databases">
        <authorList>
            <person name="Wu T."/>
        </authorList>
    </citation>
    <scope>NUCLEOTIDE SEQUENCE</scope>
    <source>
        <strain evidence="2">SD-1</strain>
    </source>
</reference>
<dbReference type="RefSeq" id="WP_021470498.1">
    <property type="nucleotide sequence ID" value="NZ_BDMH01000010.1"/>
</dbReference>
<protein>
    <submittedName>
        <fullName evidence="2">Uncharacterized protein</fullName>
    </submittedName>
</protein>
<evidence type="ECO:0000313" key="2">
    <source>
        <dbReference type="EMBL" id="UYV95624.1"/>
    </source>
</evidence>